<dbReference type="AlphaFoldDB" id="A0AA96RHW9"/>
<evidence type="ECO:0000313" key="4">
    <source>
        <dbReference type="EMBL" id="WNQ13843.1"/>
    </source>
</evidence>
<dbReference type="PROSITE" id="PS51186">
    <property type="entry name" value="GNAT"/>
    <property type="match status" value="1"/>
</dbReference>
<protein>
    <submittedName>
        <fullName evidence="4">GNAT family N-acetyltransferase</fullName>
    </submittedName>
</protein>
<sequence>MAQVDIITVNSMDNDRIAGLTDLLIAVVEDGASVGFLPPLSREEAANYWGKLMSPGVILWIAKRDNRIIGSVQLHLAMKRNAGHRAEVAKLMILPGERRKGVGRMLMQRLEEEAKEQGRTLLILDTRTGDPANHLYRSLNFQEVGRIPNYAKSPDGQLHETVFYFKEL</sequence>
<dbReference type="Proteomes" id="UP001305702">
    <property type="component" value="Chromosome"/>
</dbReference>
<dbReference type="CDD" id="cd04301">
    <property type="entry name" value="NAT_SF"/>
    <property type="match status" value="1"/>
</dbReference>
<accession>A0AA96RHW9</accession>
<reference evidence="4 5" key="1">
    <citation type="submission" date="2022-02" db="EMBL/GenBank/DDBJ databases">
        <title>Paenibacillus sp. MBLB1776 Whole Genome Shotgun Sequencing.</title>
        <authorList>
            <person name="Hwang C.Y."/>
            <person name="Cho E.-S."/>
            <person name="Seo M.-J."/>
        </authorList>
    </citation>
    <scope>NUCLEOTIDE SEQUENCE [LARGE SCALE GENOMIC DNA]</scope>
    <source>
        <strain evidence="4 5">MBLB1776</strain>
    </source>
</reference>
<dbReference type="Pfam" id="PF00583">
    <property type="entry name" value="Acetyltransf_1"/>
    <property type="match status" value="1"/>
</dbReference>
<keyword evidence="1" id="KW-0808">Transferase</keyword>
<dbReference type="InterPro" id="IPR016181">
    <property type="entry name" value="Acyl_CoA_acyltransferase"/>
</dbReference>
<dbReference type="SUPFAM" id="SSF55729">
    <property type="entry name" value="Acyl-CoA N-acyltransferases (Nat)"/>
    <property type="match status" value="1"/>
</dbReference>
<organism evidence="4 5">
    <name type="scientific">Paenibacillus aurantius</name>
    <dbReference type="NCBI Taxonomy" id="2918900"/>
    <lineage>
        <taxon>Bacteria</taxon>
        <taxon>Bacillati</taxon>
        <taxon>Bacillota</taxon>
        <taxon>Bacilli</taxon>
        <taxon>Bacillales</taxon>
        <taxon>Paenibacillaceae</taxon>
        <taxon>Paenibacillus</taxon>
    </lineage>
</organism>
<proteinExistence type="predicted"/>
<dbReference type="RefSeq" id="WP_315607624.1">
    <property type="nucleotide sequence ID" value="NZ_CP130318.1"/>
</dbReference>
<evidence type="ECO:0000256" key="2">
    <source>
        <dbReference type="ARBA" id="ARBA00023315"/>
    </source>
</evidence>
<evidence type="ECO:0000313" key="5">
    <source>
        <dbReference type="Proteomes" id="UP001305702"/>
    </source>
</evidence>
<keyword evidence="2" id="KW-0012">Acyltransferase</keyword>
<dbReference type="GO" id="GO:0016747">
    <property type="term" value="F:acyltransferase activity, transferring groups other than amino-acyl groups"/>
    <property type="evidence" value="ECO:0007669"/>
    <property type="project" value="InterPro"/>
</dbReference>
<dbReference type="PANTHER" id="PTHR43877">
    <property type="entry name" value="AMINOALKYLPHOSPHONATE N-ACETYLTRANSFERASE-RELATED-RELATED"/>
    <property type="match status" value="1"/>
</dbReference>
<evidence type="ECO:0000256" key="1">
    <source>
        <dbReference type="ARBA" id="ARBA00022679"/>
    </source>
</evidence>
<gene>
    <name evidence="4" type="ORF">MJA45_12755</name>
</gene>
<feature type="domain" description="N-acetyltransferase" evidence="3">
    <location>
        <begin position="7"/>
        <end position="168"/>
    </location>
</feature>
<dbReference type="Gene3D" id="3.40.630.30">
    <property type="match status" value="1"/>
</dbReference>
<dbReference type="InterPro" id="IPR050832">
    <property type="entry name" value="Bact_Acetyltransf"/>
</dbReference>
<keyword evidence="5" id="KW-1185">Reference proteome</keyword>
<dbReference type="EMBL" id="CP130318">
    <property type="protein sequence ID" value="WNQ13843.1"/>
    <property type="molecule type" value="Genomic_DNA"/>
</dbReference>
<name>A0AA96RHW9_9BACL</name>
<dbReference type="PANTHER" id="PTHR43877:SF2">
    <property type="entry name" value="AMINOALKYLPHOSPHONATE N-ACETYLTRANSFERASE-RELATED"/>
    <property type="match status" value="1"/>
</dbReference>
<dbReference type="InterPro" id="IPR000182">
    <property type="entry name" value="GNAT_dom"/>
</dbReference>
<evidence type="ECO:0000259" key="3">
    <source>
        <dbReference type="PROSITE" id="PS51186"/>
    </source>
</evidence>
<dbReference type="KEGG" id="paun:MJA45_12755"/>